<feature type="region of interest" description="Disordered" evidence="1">
    <location>
        <begin position="198"/>
        <end position="231"/>
    </location>
</feature>
<evidence type="ECO:0000313" key="4">
    <source>
        <dbReference type="EMBL" id="EDQ98377.1"/>
    </source>
</evidence>
<feature type="region of interest" description="Disordered" evidence="1">
    <location>
        <begin position="270"/>
        <end position="344"/>
    </location>
</feature>
<feature type="transmembrane region" description="Helical" evidence="2">
    <location>
        <begin position="46"/>
        <end position="65"/>
    </location>
</feature>
<accession>B0E456</accession>
<feature type="chain" id="PRO_5002749415" evidence="3">
    <location>
        <begin position="32"/>
        <end position="496"/>
    </location>
</feature>
<dbReference type="GeneID" id="6086628"/>
<evidence type="ECO:0000256" key="2">
    <source>
        <dbReference type="SAM" id="Phobius"/>
    </source>
</evidence>
<keyword evidence="3" id="KW-0732">Signal</keyword>
<dbReference type="Proteomes" id="UP000001194">
    <property type="component" value="Unassembled WGS sequence"/>
</dbReference>
<dbReference type="RefSeq" id="XP_001890974.1">
    <property type="nucleotide sequence ID" value="XM_001890939.1"/>
</dbReference>
<gene>
    <name evidence="4" type="ORF">LACBIDRAFT_336014</name>
</gene>
<sequence>MLAFRRARMSSSCSCVVVVAVLMCRAWVVAGVVPVVVRTEEQGGGAYVPLAHDVATSWALSLVLGPSFRTGGVVVVSVGVVSMGVVCIVSMGMGVVGGVEIQSGLVRGPLESTGVHWSPLESIWITWGRVKTSNQAWDEWMLEAPDGDDDYYPEQDCLTGDFAVPELTDDELLQGSDQEDSPIFKHRKGVLASPGLMKFMPLPPNSPPAAGPSHTSTTPATGSADAPIPISLSPTPPLGILPPVTLLPAASANAPTILVVPRLNIPKVEMHTRRDRPAKALTKMKNMLVLAPSTKSKASKRKRSPSEEGEDKQSDKSFVASPPPRKRGRPRKNSPEVINPDLMHDKKRLHARALRSAHFTCCEYSLKPVRRAEVRSILGRRPARLAPELIVSHIQDAVFDQQHIRTNQAIINSLMYRRDTNMHRAAQALFDLAAIEGKESLVGTIFQMQDDFDHYFPFIMSFLGDLSAPVDDSEDEDATKNSRDNLAEMAVPFVFF</sequence>
<evidence type="ECO:0000256" key="1">
    <source>
        <dbReference type="SAM" id="MobiDB-lite"/>
    </source>
</evidence>
<keyword evidence="2" id="KW-1133">Transmembrane helix</keyword>
<dbReference type="HOGENOM" id="CLU_549888_0_0_1"/>
<reference evidence="4 5" key="1">
    <citation type="journal article" date="2008" name="Nature">
        <title>The genome of Laccaria bicolor provides insights into mycorrhizal symbiosis.</title>
        <authorList>
            <person name="Martin F."/>
            <person name="Aerts A."/>
            <person name="Ahren D."/>
            <person name="Brun A."/>
            <person name="Danchin E.G.J."/>
            <person name="Duchaussoy F."/>
            <person name="Gibon J."/>
            <person name="Kohler A."/>
            <person name="Lindquist E."/>
            <person name="Pereda V."/>
            <person name="Salamov A."/>
            <person name="Shapiro H.J."/>
            <person name="Wuyts J."/>
            <person name="Blaudez D."/>
            <person name="Buee M."/>
            <person name="Brokstein P."/>
            <person name="Canbaeck B."/>
            <person name="Cohen D."/>
            <person name="Courty P.E."/>
            <person name="Coutinho P.M."/>
            <person name="Delaruelle C."/>
            <person name="Detter J.C."/>
            <person name="Deveau A."/>
            <person name="DiFazio S."/>
            <person name="Duplessis S."/>
            <person name="Fraissinet-Tachet L."/>
            <person name="Lucic E."/>
            <person name="Frey-Klett P."/>
            <person name="Fourrey C."/>
            <person name="Feussner I."/>
            <person name="Gay G."/>
            <person name="Grimwood J."/>
            <person name="Hoegger P.J."/>
            <person name="Jain P."/>
            <person name="Kilaru S."/>
            <person name="Labbe J."/>
            <person name="Lin Y.C."/>
            <person name="Legue V."/>
            <person name="Le Tacon F."/>
            <person name="Marmeisse R."/>
            <person name="Melayah D."/>
            <person name="Montanini B."/>
            <person name="Muratet M."/>
            <person name="Nehls U."/>
            <person name="Niculita-Hirzel H."/>
            <person name="Oudot-Le Secq M.P."/>
            <person name="Peter M."/>
            <person name="Quesneville H."/>
            <person name="Rajashekar B."/>
            <person name="Reich M."/>
            <person name="Rouhier N."/>
            <person name="Schmutz J."/>
            <person name="Yin T."/>
            <person name="Chalot M."/>
            <person name="Henrissat B."/>
            <person name="Kuees U."/>
            <person name="Lucas S."/>
            <person name="Van de Peer Y."/>
            <person name="Podila G.K."/>
            <person name="Polle A."/>
            <person name="Pukkila P.J."/>
            <person name="Richardson P.M."/>
            <person name="Rouze P."/>
            <person name="Sanders I.R."/>
            <person name="Stajich J.E."/>
            <person name="Tunlid A."/>
            <person name="Tuskan G."/>
            <person name="Grigoriev I.V."/>
        </authorList>
    </citation>
    <scope>NUCLEOTIDE SEQUENCE [LARGE SCALE GENOMIC DNA]</scope>
    <source>
        <strain evidence="5">S238N-H82 / ATCC MYA-4686</strain>
    </source>
</reference>
<feature type="compositionally biased region" description="Pro residues" evidence="1">
    <location>
        <begin position="201"/>
        <end position="210"/>
    </location>
</feature>
<keyword evidence="2" id="KW-0812">Transmembrane</keyword>
<keyword evidence="5" id="KW-1185">Reference proteome</keyword>
<dbReference type="KEGG" id="lbc:LACBIDRAFT_336014"/>
<proteinExistence type="predicted"/>
<evidence type="ECO:0000256" key="3">
    <source>
        <dbReference type="SAM" id="SignalP"/>
    </source>
</evidence>
<organism evidence="5">
    <name type="scientific">Laccaria bicolor (strain S238N-H82 / ATCC MYA-4686)</name>
    <name type="common">Bicoloured deceiver</name>
    <name type="synonym">Laccaria laccata var. bicolor</name>
    <dbReference type="NCBI Taxonomy" id="486041"/>
    <lineage>
        <taxon>Eukaryota</taxon>
        <taxon>Fungi</taxon>
        <taxon>Dikarya</taxon>
        <taxon>Basidiomycota</taxon>
        <taxon>Agaricomycotina</taxon>
        <taxon>Agaricomycetes</taxon>
        <taxon>Agaricomycetidae</taxon>
        <taxon>Agaricales</taxon>
        <taxon>Agaricineae</taxon>
        <taxon>Hydnangiaceae</taxon>
        <taxon>Laccaria</taxon>
    </lineage>
</organism>
<dbReference type="EMBL" id="DS547309">
    <property type="protein sequence ID" value="EDQ98377.1"/>
    <property type="molecule type" value="Genomic_DNA"/>
</dbReference>
<name>B0E456_LACBS</name>
<dbReference type="AlphaFoldDB" id="B0E456"/>
<evidence type="ECO:0000313" key="5">
    <source>
        <dbReference type="Proteomes" id="UP000001194"/>
    </source>
</evidence>
<protein>
    <submittedName>
        <fullName evidence="4">Predicted protein</fullName>
    </submittedName>
</protein>
<dbReference type="InParanoid" id="B0E456"/>
<feature type="transmembrane region" description="Helical" evidence="2">
    <location>
        <begin position="72"/>
        <end position="96"/>
    </location>
</feature>
<keyword evidence="2" id="KW-0472">Membrane</keyword>
<feature type="signal peptide" evidence="3">
    <location>
        <begin position="1"/>
        <end position="31"/>
    </location>
</feature>